<gene>
    <name evidence="2" type="ORF">AFUS01_LOCUS14244</name>
</gene>
<reference evidence="2" key="1">
    <citation type="submission" date="2021-06" db="EMBL/GenBank/DDBJ databases">
        <authorList>
            <person name="Hodson N. C."/>
            <person name="Mongue J. A."/>
            <person name="Jaron S. K."/>
        </authorList>
    </citation>
    <scope>NUCLEOTIDE SEQUENCE</scope>
</reference>
<evidence type="ECO:0000256" key="1">
    <source>
        <dbReference type="SAM" id="MobiDB-lite"/>
    </source>
</evidence>
<proteinExistence type="predicted"/>
<keyword evidence="3" id="KW-1185">Reference proteome</keyword>
<organism evidence="2 3">
    <name type="scientific">Allacma fusca</name>
    <dbReference type="NCBI Taxonomy" id="39272"/>
    <lineage>
        <taxon>Eukaryota</taxon>
        <taxon>Metazoa</taxon>
        <taxon>Ecdysozoa</taxon>
        <taxon>Arthropoda</taxon>
        <taxon>Hexapoda</taxon>
        <taxon>Collembola</taxon>
        <taxon>Symphypleona</taxon>
        <taxon>Sminthuridae</taxon>
        <taxon>Allacma</taxon>
    </lineage>
</organism>
<feature type="region of interest" description="Disordered" evidence="1">
    <location>
        <begin position="22"/>
        <end position="47"/>
    </location>
</feature>
<comment type="caution">
    <text evidence="2">The sequence shown here is derived from an EMBL/GenBank/DDBJ whole genome shotgun (WGS) entry which is preliminary data.</text>
</comment>
<dbReference type="EMBL" id="CAJVCH010119785">
    <property type="protein sequence ID" value="CAG7725278.1"/>
    <property type="molecule type" value="Genomic_DNA"/>
</dbReference>
<feature type="non-terminal residue" evidence="2">
    <location>
        <position position="1"/>
    </location>
</feature>
<accession>A0A8J2JTT5</accession>
<evidence type="ECO:0000313" key="2">
    <source>
        <dbReference type="EMBL" id="CAG7725278.1"/>
    </source>
</evidence>
<dbReference type="AlphaFoldDB" id="A0A8J2JTT5"/>
<protein>
    <submittedName>
        <fullName evidence="2">Uncharacterized protein</fullName>
    </submittedName>
</protein>
<dbReference type="Proteomes" id="UP000708208">
    <property type="component" value="Unassembled WGS sequence"/>
</dbReference>
<name>A0A8J2JTT5_9HEXA</name>
<evidence type="ECO:0000313" key="3">
    <source>
        <dbReference type="Proteomes" id="UP000708208"/>
    </source>
</evidence>
<sequence length="112" mass="12637">MEGQVYDKETFVLIMLENPHLGEAGTTTQSQTPEPKAHFSGAAPTGRITTPVSHESKELQQLYKDDTLNRPSKIDVVEIESSDEEHPMRVNPKQDQQTNWKNIMKSRAAMQS</sequence>